<protein>
    <submittedName>
        <fullName evidence="1">Uncharacterized protein</fullName>
    </submittedName>
</protein>
<sequence length="225" mass="24587">MPPPTVETGDTWSLITTDSQPRLITEGSKLFINYQAVGHINRYENAQLRNRIKQNTFGEVDRPFAVSFCGRVDIFPNSVSFASDLVADVDGRMLERLKQAMSDFGVQNVTESGTQTAAGIPADLQVVEGEYQIDPVEIQGLDIPHSDTSRLEFGGGTLPIKGIVTNWKSEGSILAAGGVYPTGQFRDSHTVEMSDAINLTVNVDLSIAPNKREQQALEFIRSVSL</sequence>
<dbReference type="EMBL" id="RKLT01000024">
    <property type="protein sequence ID" value="MBX0297657.1"/>
    <property type="molecule type" value="Genomic_DNA"/>
</dbReference>
<evidence type="ECO:0000313" key="2">
    <source>
        <dbReference type="Proteomes" id="UP001430455"/>
    </source>
</evidence>
<evidence type="ECO:0000313" key="1">
    <source>
        <dbReference type="EMBL" id="MBX0297657.1"/>
    </source>
</evidence>
<dbReference type="Proteomes" id="UP001430455">
    <property type="component" value="Unassembled WGS sequence"/>
</dbReference>
<accession>A0AAW4PKB5</accession>
<keyword evidence="2" id="KW-1185">Reference proteome</keyword>
<dbReference type="InterPro" id="IPR045396">
    <property type="entry name" value="DUF6517"/>
</dbReference>
<dbReference type="Pfam" id="PF20127">
    <property type="entry name" value="DUF6517"/>
    <property type="match status" value="1"/>
</dbReference>
<reference evidence="1 2" key="1">
    <citation type="submission" date="2021-06" db="EMBL/GenBank/DDBJ databases">
        <title>Halomicroarcula sp. a new haloarchaeum isolated from saline soil.</title>
        <authorList>
            <person name="Duran-Viseras A."/>
            <person name="Sanchez-Porro C."/>
            <person name="Ventosa A."/>
        </authorList>
    </citation>
    <scope>NUCLEOTIDE SEQUENCE [LARGE SCALE GENOMIC DNA]</scope>
    <source>
        <strain evidence="1 2">F27</strain>
    </source>
</reference>
<name>A0AAW4PKB5_9EURY</name>
<proteinExistence type="predicted"/>
<dbReference type="RefSeq" id="WP_220582243.1">
    <property type="nucleotide sequence ID" value="NZ_RKLT01000024.1"/>
</dbReference>
<organism evidence="1 2">
    <name type="scientific">Haloarcula nitratireducens</name>
    <dbReference type="NCBI Taxonomy" id="2487749"/>
    <lineage>
        <taxon>Archaea</taxon>
        <taxon>Methanobacteriati</taxon>
        <taxon>Methanobacteriota</taxon>
        <taxon>Stenosarchaea group</taxon>
        <taxon>Halobacteria</taxon>
        <taxon>Halobacteriales</taxon>
        <taxon>Haloarculaceae</taxon>
        <taxon>Haloarcula</taxon>
    </lineage>
</organism>
<dbReference type="AlphaFoldDB" id="A0AAW4PKB5"/>
<comment type="caution">
    <text evidence="1">The sequence shown here is derived from an EMBL/GenBank/DDBJ whole genome shotgun (WGS) entry which is preliminary data.</text>
</comment>
<gene>
    <name evidence="1" type="ORF">EGH23_22545</name>
</gene>